<gene>
    <name evidence="21" type="primary">Mo02754</name>
    <name evidence="21" type="ORF">E5Q_02754</name>
</gene>
<dbReference type="STRING" id="764103.G7DZT3"/>
<evidence type="ECO:0000313" key="21">
    <source>
        <dbReference type="EMBL" id="GAA96093.1"/>
    </source>
</evidence>
<dbReference type="GO" id="GO:0006542">
    <property type="term" value="P:glutamine biosynthetic process"/>
    <property type="evidence" value="ECO:0007669"/>
    <property type="project" value="InterPro"/>
</dbReference>
<comment type="cofactor">
    <cofactor evidence="1">
        <name>Zn(2+)</name>
        <dbReference type="ChEBI" id="CHEBI:29105"/>
    </cofactor>
</comment>
<feature type="domain" description="GS beta-grasp" evidence="19">
    <location>
        <begin position="630"/>
        <end position="709"/>
    </location>
</feature>
<evidence type="ECO:0000256" key="17">
    <source>
        <dbReference type="RuleBase" id="RU004356"/>
    </source>
</evidence>
<dbReference type="InterPro" id="IPR027302">
    <property type="entry name" value="Gln_synth_N_conserv_site"/>
</dbReference>
<organism evidence="21 22">
    <name type="scientific">Mixia osmundae (strain CBS 9802 / IAM 14324 / JCM 22182 / KY 12970)</name>
    <dbReference type="NCBI Taxonomy" id="764103"/>
    <lineage>
        <taxon>Eukaryota</taxon>
        <taxon>Fungi</taxon>
        <taxon>Dikarya</taxon>
        <taxon>Basidiomycota</taxon>
        <taxon>Pucciniomycotina</taxon>
        <taxon>Mixiomycetes</taxon>
        <taxon>Mixiales</taxon>
        <taxon>Mixiaceae</taxon>
        <taxon>Mixia</taxon>
    </lineage>
</organism>
<dbReference type="Pfam" id="PF00120">
    <property type="entry name" value="Gln-synt_C"/>
    <property type="match status" value="1"/>
</dbReference>
<evidence type="ECO:0000256" key="5">
    <source>
        <dbReference type="ARBA" id="ARBA00021364"/>
    </source>
</evidence>
<dbReference type="AlphaFoldDB" id="G7DZT3"/>
<accession>G7DZT3</accession>
<dbReference type="InterPro" id="IPR008147">
    <property type="entry name" value="Gln_synt_N"/>
</dbReference>
<dbReference type="PROSITE" id="PS00180">
    <property type="entry name" value="GLNA_1"/>
    <property type="match status" value="1"/>
</dbReference>
<evidence type="ECO:0000256" key="18">
    <source>
        <dbReference type="SAM" id="MobiDB-lite"/>
    </source>
</evidence>
<keyword evidence="6 17" id="KW-0436">Ligase</keyword>
<dbReference type="HOGENOM" id="CLU_307383_0_0_1"/>
<dbReference type="InterPro" id="IPR008146">
    <property type="entry name" value="Gln_synth_cat_dom"/>
</dbReference>
<dbReference type="InterPro" id="IPR050292">
    <property type="entry name" value="Glutamine_Synthetase"/>
</dbReference>
<keyword evidence="9 17" id="KW-0547">Nucleotide-binding</keyword>
<evidence type="ECO:0000256" key="2">
    <source>
        <dbReference type="ARBA" id="ARBA00009897"/>
    </source>
</evidence>
<comment type="subunit">
    <text evidence="3">Homooctamer.</text>
</comment>
<proteinExistence type="inferred from homology"/>
<dbReference type="GO" id="GO:0005737">
    <property type="term" value="C:cytoplasm"/>
    <property type="evidence" value="ECO:0007669"/>
    <property type="project" value="TreeGrafter"/>
</dbReference>
<dbReference type="Gene3D" id="3.30.590.10">
    <property type="entry name" value="Glutamine synthetase/guanido kinase, catalytic domain"/>
    <property type="match status" value="1"/>
</dbReference>
<evidence type="ECO:0000259" key="20">
    <source>
        <dbReference type="PROSITE" id="PS51987"/>
    </source>
</evidence>
<evidence type="ECO:0000256" key="4">
    <source>
        <dbReference type="ARBA" id="ARBA00012937"/>
    </source>
</evidence>
<dbReference type="eggNOG" id="KOG2661">
    <property type="taxonomic scope" value="Eukaryota"/>
</dbReference>
<dbReference type="PROSITE" id="PS51986">
    <property type="entry name" value="GS_BETA_GRASP"/>
    <property type="match status" value="1"/>
</dbReference>
<keyword evidence="7" id="KW-0645">Protease</keyword>
<keyword evidence="8" id="KW-0479">Metal-binding</keyword>
<dbReference type="InterPro" id="IPR001915">
    <property type="entry name" value="Peptidase_M48"/>
</dbReference>
<evidence type="ECO:0000256" key="8">
    <source>
        <dbReference type="ARBA" id="ARBA00022723"/>
    </source>
</evidence>
<keyword evidence="12 17" id="KW-0067">ATP-binding</keyword>
<dbReference type="Pfam" id="PF01435">
    <property type="entry name" value="Peptidase_M48"/>
    <property type="match status" value="1"/>
</dbReference>
<evidence type="ECO:0000256" key="13">
    <source>
        <dbReference type="ARBA" id="ARBA00023049"/>
    </source>
</evidence>
<feature type="domain" description="GS catalytic" evidence="20">
    <location>
        <begin position="716"/>
        <end position="962"/>
    </location>
</feature>
<evidence type="ECO:0000256" key="15">
    <source>
        <dbReference type="PROSITE-ProRule" id="PRU01330"/>
    </source>
</evidence>
<dbReference type="EMBL" id="BABT02000074">
    <property type="protein sequence ID" value="GAA96093.1"/>
    <property type="molecule type" value="Genomic_DNA"/>
</dbReference>
<protein>
    <recommendedName>
        <fullName evidence="5 17">Glutamine synthetase</fullName>
        <ecNumber evidence="4 17">6.3.1.2</ecNumber>
    </recommendedName>
</protein>
<dbReference type="GO" id="GO:0006508">
    <property type="term" value="P:proteolysis"/>
    <property type="evidence" value="ECO:0007669"/>
    <property type="project" value="UniProtKB-KW"/>
</dbReference>
<keyword evidence="22" id="KW-1185">Reference proteome</keyword>
<sequence>MTTLQPLCRLAKHVQRYEVSIGGIQALSQPKVASRRHWGSQSTSLASTCSSTACFPSHETHILGSALLKTRASPPSSSQSNRRMLRELSRRTRPSSAVSTQCSSLYTISARVGNIRLARPSRYTRPAVRTFHSTPQRKDIFFVSIPAFKSVLLGLTRTALLILPFWYRWRLFKRFPKASRRLWQAPLFAMCLVLAIGMDQSPITNRWRLLLMSEREEMEWSQSRFENIIEEGLLVLKADDERVALIKRICDRLITVLEDDLPISAAAWPRDIEQITERIRKFEARTKISPSAKSSGAGMPFKPETSNPEKLLDGRDWEIFVIEMNKVNAHVLPTKEIFVYTGLIDLLEGDEELLAAVLSHEISHVLERHSVENMGVYALTSVIFDVLRGVSWALTMSFPLVSDALASAFNYCDNIVTQRAYSRKLEAEADAIGISVMAKAGYDPRAATDLWAILAEMEADARQSLGIKDIDDVKALFLERPEEVKAMIDRAPWLRTHPSEEKRLQNLQKHMPKALKIYDKTRRDQASPVAKIVAELKGKNVQAPPPSTALLFQLDKQSKQQIDASLSRIEAAFYRLSAEIAIYKVCSIFFPASFSVIASIDELSNMSLDPYTNHPALSKKYMELPQGDKVQAEYVWIDGDGGLRCKTTTLDKKVKSLADLKEWNFDGSSTNQAAGHDSDIFLRPAAIYKDPFRGGDNILVLAETYNPDGSPNKTNFRYHCKKSMDACKDQDPWFGIEQEYTLFNNEGQPYGWPKGGFPGPQGPYYCGVGAGKVFARDVVEAHYRACLYAGVTISGINAEVMPSQWEFQVGPCPGIAMGDELVMARFLLERVCEDYGIRVSLHPKPLKGDWNGAGAHTNFSTNATRAEGGIKAIHEYIAKLGKRHMEHIAVYGDDNALRLTGRHETGHISTFSSGVSNRGASIRIPRNVEQAGCGYLEDRRPASNIDPYRVTGIMVETTLLDA</sequence>
<evidence type="ECO:0000256" key="6">
    <source>
        <dbReference type="ARBA" id="ARBA00022598"/>
    </source>
</evidence>
<reference evidence="21 22" key="1">
    <citation type="journal article" date="2011" name="J. Gen. Appl. Microbiol.">
        <title>Draft genome sequencing of the enigmatic basidiomycete Mixia osmundae.</title>
        <authorList>
            <person name="Nishida H."/>
            <person name="Nagatsuka Y."/>
            <person name="Sugiyama J."/>
        </authorList>
    </citation>
    <scope>NUCLEOTIDE SEQUENCE [LARGE SCALE GENOMIC DNA]</scope>
    <source>
        <strain evidence="22">CBS 9802 / IAM 14324 / JCM 22182 / KY 12970</strain>
    </source>
</reference>
<evidence type="ECO:0000256" key="14">
    <source>
        <dbReference type="ARBA" id="ARBA00049436"/>
    </source>
</evidence>
<reference evidence="21 22" key="2">
    <citation type="journal article" date="2012" name="Open Biol.">
        <title>Characteristics of nucleosomes and linker DNA regions on the genome of the basidiomycete Mixia osmundae revealed by mono- and dinucleosome mapping.</title>
        <authorList>
            <person name="Nishida H."/>
            <person name="Kondo S."/>
            <person name="Matsumoto T."/>
            <person name="Suzuki Y."/>
            <person name="Yoshikawa H."/>
            <person name="Taylor T.D."/>
            <person name="Sugiyama J."/>
        </authorList>
    </citation>
    <scope>NUCLEOTIDE SEQUENCE [LARGE SCALE GENOMIC DNA]</scope>
    <source>
        <strain evidence="22">CBS 9802 / IAM 14324 / JCM 22182 / KY 12970</strain>
    </source>
</reference>
<dbReference type="InterPro" id="IPR027303">
    <property type="entry name" value="Gln_synth_gly_rich_site"/>
</dbReference>
<dbReference type="FunFam" id="3.10.20.70:FF:000004">
    <property type="entry name" value="Glutamine synthetase"/>
    <property type="match status" value="1"/>
</dbReference>
<evidence type="ECO:0000256" key="1">
    <source>
        <dbReference type="ARBA" id="ARBA00001947"/>
    </source>
</evidence>
<dbReference type="GO" id="GO:0005524">
    <property type="term" value="F:ATP binding"/>
    <property type="evidence" value="ECO:0007669"/>
    <property type="project" value="UniProtKB-KW"/>
</dbReference>
<dbReference type="GO" id="GO:0004356">
    <property type="term" value="F:glutamine synthetase activity"/>
    <property type="evidence" value="ECO:0007669"/>
    <property type="project" value="UniProtKB-EC"/>
</dbReference>
<dbReference type="Gene3D" id="3.30.2010.10">
    <property type="entry name" value="Metalloproteases ('zincins'), catalytic domain"/>
    <property type="match status" value="1"/>
</dbReference>
<dbReference type="InterPro" id="IPR014746">
    <property type="entry name" value="Gln_synth/guanido_kin_cat_dom"/>
</dbReference>
<dbReference type="GO" id="GO:0046872">
    <property type="term" value="F:metal ion binding"/>
    <property type="evidence" value="ECO:0007669"/>
    <property type="project" value="UniProtKB-KW"/>
</dbReference>
<dbReference type="SUPFAM" id="SSF55931">
    <property type="entry name" value="Glutamine synthetase/guanido kinase"/>
    <property type="match status" value="1"/>
</dbReference>
<keyword evidence="10" id="KW-0378">Hydrolase</keyword>
<dbReference type="PANTHER" id="PTHR20852:SF57">
    <property type="entry name" value="GLUTAMINE SYNTHETASE 2 CYTOPLASMIC"/>
    <property type="match status" value="1"/>
</dbReference>
<dbReference type="Gene3D" id="3.10.20.70">
    <property type="entry name" value="Glutamine synthetase, N-terminal domain"/>
    <property type="match status" value="1"/>
</dbReference>
<dbReference type="PANTHER" id="PTHR20852">
    <property type="entry name" value="GLUTAMINE SYNTHETASE"/>
    <property type="match status" value="1"/>
</dbReference>
<dbReference type="PROSITE" id="PS51987">
    <property type="entry name" value="GS_CATALYTIC"/>
    <property type="match status" value="1"/>
</dbReference>
<comment type="caution">
    <text evidence="21">The sequence shown here is derived from an EMBL/GenBank/DDBJ whole genome shotgun (WGS) entry which is preliminary data.</text>
</comment>
<dbReference type="PROSITE" id="PS00181">
    <property type="entry name" value="GLNA_ATP"/>
    <property type="match status" value="1"/>
</dbReference>
<evidence type="ECO:0000256" key="10">
    <source>
        <dbReference type="ARBA" id="ARBA00022801"/>
    </source>
</evidence>
<dbReference type="CDD" id="cd07331">
    <property type="entry name" value="M48C_Oma1_like"/>
    <property type="match status" value="1"/>
</dbReference>
<evidence type="ECO:0000256" key="3">
    <source>
        <dbReference type="ARBA" id="ARBA00011823"/>
    </source>
</evidence>
<dbReference type="Pfam" id="PF03951">
    <property type="entry name" value="Gln-synt_N"/>
    <property type="match status" value="1"/>
</dbReference>
<evidence type="ECO:0000256" key="7">
    <source>
        <dbReference type="ARBA" id="ARBA00022670"/>
    </source>
</evidence>
<dbReference type="InParanoid" id="G7DZT3"/>
<name>G7DZT3_MIXOS</name>
<comment type="catalytic activity">
    <reaction evidence="14 17">
        <text>L-glutamate + NH4(+) + ATP = L-glutamine + ADP + phosphate + H(+)</text>
        <dbReference type="Rhea" id="RHEA:16169"/>
        <dbReference type="ChEBI" id="CHEBI:15378"/>
        <dbReference type="ChEBI" id="CHEBI:28938"/>
        <dbReference type="ChEBI" id="CHEBI:29985"/>
        <dbReference type="ChEBI" id="CHEBI:30616"/>
        <dbReference type="ChEBI" id="CHEBI:43474"/>
        <dbReference type="ChEBI" id="CHEBI:58359"/>
        <dbReference type="ChEBI" id="CHEBI:456216"/>
        <dbReference type="EC" id="6.3.1.2"/>
    </reaction>
</comment>
<feature type="region of interest" description="Disordered" evidence="18">
    <location>
        <begin position="69"/>
        <end position="98"/>
    </location>
</feature>
<dbReference type="EC" id="6.3.1.2" evidence="4 17"/>
<dbReference type="eggNOG" id="KOG0683">
    <property type="taxonomic scope" value="Eukaryota"/>
</dbReference>
<dbReference type="RefSeq" id="XP_014567874.1">
    <property type="nucleotide sequence ID" value="XM_014712388.1"/>
</dbReference>
<evidence type="ECO:0000256" key="16">
    <source>
        <dbReference type="RuleBase" id="RU000384"/>
    </source>
</evidence>
<evidence type="ECO:0000259" key="19">
    <source>
        <dbReference type="PROSITE" id="PS51986"/>
    </source>
</evidence>
<dbReference type="FunFam" id="3.30.590.10:FF:000004">
    <property type="entry name" value="Glutamine synthetase"/>
    <property type="match status" value="1"/>
</dbReference>
<evidence type="ECO:0000256" key="12">
    <source>
        <dbReference type="ARBA" id="ARBA00022840"/>
    </source>
</evidence>
<evidence type="ECO:0000256" key="9">
    <source>
        <dbReference type="ARBA" id="ARBA00022741"/>
    </source>
</evidence>
<dbReference type="SUPFAM" id="SSF54368">
    <property type="entry name" value="Glutamine synthetase, N-terminal domain"/>
    <property type="match status" value="1"/>
</dbReference>
<evidence type="ECO:0000313" key="22">
    <source>
        <dbReference type="Proteomes" id="UP000009131"/>
    </source>
</evidence>
<dbReference type="OrthoDB" id="1936100at2759"/>
<dbReference type="GO" id="GO:0004222">
    <property type="term" value="F:metalloendopeptidase activity"/>
    <property type="evidence" value="ECO:0007669"/>
    <property type="project" value="InterPro"/>
</dbReference>
<dbReference type="Proteomes" id="UP000009131">
    <property type="component" value="Unassembled WGS sequence"/>
</dbReference>
<keyword evidence="13" id="KW-0482">Metalloprotease</keyword>
<dbReference type="InterPro" id="IPR036651">
    <property type="entry name" value="Gln_synt_N_sf"/>
</dbReference>
<keyword evidence="11" id="KW-0862">Zinc</keyword>
<dbReference type="SMART" id="SM01230">
    <property type="entry name" value="Gln-synt_C"/>
    <property type="match status" value="1"/>
</dbReference>
<comment type="similarity">
    <text evidence="2 15 16">Belongs to the glutamine synthetase family.</text>
</comment>
<evidence type="ECO:0000256" key="11">
    <source>
        <dbReference type="ARBA" id="ARBA00022833"/>
    </source>
</evidence>